<sequence length="221" mass="24960">MDICYVSDVDDSSMEDEGGLVRTMNKSGKRKRVVVSDKNDDSRFKSKNLDAERRRRAKLNNRLLLLRTCVPIITNMTKATIIKDAITYIEELKKEVDELTDELDELGKTQPNEHIKPFINDIEEMKTYGIQPDVKVISIDENKIWVKVVFQKTMGGLTKFVEAITKLGFEFSDTNLTTSKGAAVINSCLEGVCGGSPDIEETKEMIMSLIRSMEIINLTTN</sequence>
<proteinExistence type="predicted"/>
<dbReference type="InterPro" id="IPR051358">
    <property type="entry name" value="TF_AMS/ICE1/BHLH6-like"/>
</dbReference>
<evidence type="ECO:0000259" key="6">
    <source>
        <dbReference type="PROSITE" id="PS50888"/>
    </source>
</evidence>
<dbReference type="PROSITE" id="PS50888">
    <property type="entry name" value="BHLH"/>
    <property type="match status" value="1"/>
</dbReference>
<keyword evidence="3" id="KW-0804">Transcription</keyword>
<evidence type="ECO:0000313" key="7">
    <source>
        <dbReference type="EMBL" id="KAK9681661.1"/>
    </source>
</evidence>
<evidence type="ECO:0000256" key="4">
    <source>
        <dbReference type="ARBA" id="ARBA00023242"/>
    </source>
</evidence>
<evidence type="ECO:0000256" key="1">
    <source>
        <dbReference type="ARBA" id="ARBA00004123"/>
    </source>
</evidence>
<dbReference type="InterPro" id="IPR036638">
    <property type="entry name" value="HLH_DNA-bd_sf"/>
</dbReference>
<dbReference type="SMART" id="SM00353">
    <property type="entry name" value="HLH"/>
    <property type="match status" value="1"/>
</dbReference>
<organism evidence="7 8">
    <name type="scientific">Saponaria officinalis</name>
    <name type="common">Common soapwort</name>
    <name type="synonym">Lychnis saponaria</name>
    <dbReference type="NCBI Taxonomy" id="3572"/>
    <lineage>
        <taxon>Eukaryota</taxon>
        <taxon>Viridiplantae</taxon>
        <taxon>Streptophyta</taxon>
        <taxon>Embryophyta</taxon>
        <taxon>Tracheophyta</taxon>
        <taxon>Spermatophyta</taxon>
        <taxon>Magnoliopsida</taxon>
        <taxon>eudicotyledons</taxon>
        <taxon>Gunneridae</taxon>
        <taxon>Pentapetalae</taxon>
        <taxon>Caryophyllales</taxon>
        <taxon>Caryophyllaceae</taxon>
        <taxon>Caryophylleae</taxon>
        <taxon>Saponaria</taxon>
    </lineage>
</organism>
<name>A0AAW1HXF3_SAPOF</name>
<dbReference type="PANTHER" id="PTHR31945">
    <property type="entry name" value="TRANSCRIPTION FACTOR SCREAM2-RELATED"/>
    <property type="match status" value="1"/>
</dbReference>
<evidence type="ECO:0000256" key="3">
    <source>
        <dbReference type="ARBA" id="ARBA00023163"/>
    </source>
</evidence>
<dbReference type="Pfam" id="PF00010">
    <property type="entry name" value="HLH"/>
    <property type="match status" value="1"/>
</dbReference>
<comment type="subcellular location">
    <subcellularLocation>
        <location evidence="1">Nucleus</location>
    </subcellularLocation>
</comment>
<comment type="caution">
    <text evidence="7">The sequence shown here is derived from an EMBL/GenBank/DDBJ whole genome shotgun (WGS) entry which is preliminary data.</text>
</comment>
<dbReference type="Gene3D" id="4.10.280.10">
    <property type="entry name" value="Helix-loop-helix DNA-binding domain"/>
    <property type="match status" value="1"/>
</dbReference>
<gene>
    <name evidence="7" type="ORF">RND81_10G018700</name>
</gene>
<dbReference type="PANTHER" id="PTHR31945:SF20">
    <property type="entry name" value="TRANSCRIPTION FACTOR DYT1"/>
    <property type="match status" value="1"/>
</dbReference>
<dbReference type="Proteomes" id="UP001443914">
    <property type="component" value="Unassembled WGS sequence"/>
</dbReference>
<dbReference type="GO" id="GO:0003700">
    <property type="term" value="F:DNA-binding transcription factor activity"/>
    <property type="evidence" value="ECO:0007669"/>
    <property type="project" value="TreeGrafter"/>
</dbReference>
<keyword evidence="4" id="KW-0539">Nucleus</keyword>
<keyword evidence="8" id="KW-1185">Reference proteome</keyword>
<dbReference type="AlphaFoldDB" id="A0AAW1HXF3"/>
<feature type="domain" description="BHLH" evidence="6">
    <location>
        <begin position="43"/>
        <end position="92"/>
    </location>
</feature>
<reference evidence="7" key="1">
    <citation type="submission" date="2024-03" db="EMBL/GenBank/DDBJ databases">
        <title>WGS assembly of Saponaria officinalis var. Norfolk2.</title>
        <authorList>
            <person name="Jenkins J."/>
            <person name="Shu S."/>
            <person name="Grimwood J."/>
            <person name="Barry K."/>
            <person name="Goodstein D."/>
            <person name="Schmutz J."/>
            <person name="Leebens-Mack J."/>
            <person name="Osbourn A."/>
        </authorList>
    </citation>
    <scope>NUCLEOTIDE SEQUENCE [LARGE SCALE GENOMIC DNA]</scope>
    <source>
        <strain evidence="7">JIC</strain>
    </source>
</reference>
<dbReference type="EMBL" id="JBDFQZ010000010">
    <property type="protein sequence ID" value="KAK9681661.1"/>
    <property type="molecule type" value="Genomic_DNA"/>
</dbReference>
<evidence type="ECO:0000313" key="8">
    <source>
        <dbReference type="Proteomes" id="UP001443914"/>
    </source>
</evidence>
<dbReference type="SUPFAM" id="SSF47459">
    <property type="entry name" value="HLH, helix-loop-helix DNA-binding domain"/>
    <property type="match status" value="1"/>
</dbReference>
<dbReference type="GO" id="GO:0005634">
    <property type="term" value="C:nucleus"/>
    <property type="evidence" value="ECO:0007669"/>
    <property type="project" value="UniProtKB-SubCell"/>
</dbReference>
<evidence type="ECO:0000256" key="5">
    <source>
        <dbReference type="SAM" id="Coils"/>
    </source>
</evidence>
<feature type="coiled-coil region" evidence="5">
    <location>
        <begin position="82"/>
        <end position="109"/>
    </location>
</feature>
<evidence type="ECO:0000256" key="2">
    <source>
        <dbReference type="ARBA" id="ARBA00023015"/>
    </source>
</evidence>
<accession>A0AAW1HXF3</accession>
<dbReference type="GO" id="GO:0046983">
    <property type="term" value="F:protein dimerization activity"/>
    <property type="evidence" value="ECO:0007669"/>
    <property type="project" value="InterPro"/>
</dbReference>
<keyword evidence="5" id="KW-0175">Coiled coil</keyword>
<dbReference type="InterPro" id="IPR011598">
    <property type="entry name" value="bHLH_dom"/>
</dbReference>
<keyword evidence="2" id="KW-0805">Transcription regulation</keyword>
<protein>
    <recommendedName>
        <fullName evidence="6">BHLH domain-containing protein</fullName>
    </recommendedName>
</protein>
<dbReference type="GO" id="GO:0043565">
    <property type="term" value="F:sequence-specific DNA binding"/>
    <property type="evidence" value="ECO:0007669"/>
    <property type="project" value="TreeGrafter"/>
</dbReference>